<sequence>MVAYNDSVGDHMQHRLDFEVGSGSTVGGIISNPRVLAEEQSVDNLTSRVSDHGRLGIDSQRSQDQAMARAVQEEQSGIPMVAAGRLPSRVTNRVVPMVAIGALSRNQVRVSNMVITQDCPSDLMLLEGCVNARSAGIIEPGEDYGVFENNSLAEPGARPLKRRRKRHRWTGGRKGRRLLIKPYLDHLLLVLD</sequence>
<evidence type="ECO:0000313" key="2">
    <source>
        <dbReference type="Proteomes" id="UP001141806"/>
    </source>
</evidence>
<dbReference type="Proteomes" id="UP001141806">
    <property type="component" value="Unassembled WGS sequence"/>
</dbReference>
<comment type="caution">
    <text evidence="1">The sequence shown here is derived from an EMBL/GenBank/DDBJ whole genome shotgun (WGS) entry which is preliminary data.</text>
</comment>
<evidence type="ECO:0000313" key="1">
    <source>
        <dbReference type="EMBL" id="KAJ4979370.1"/>
    </source>
</evidence>
<protein>
    <submittedName>
        <fullName evidence="1">Uncharacterized protein</fullName>
    </submittedName>
</protein>
<proteinExistence type="predicted"/>
<accession>A0A9Q0KZ93</accession>
<dbReference type="EMBL" id="JAMYWD010000002">
    <property type="protein sequence ID" value="KAJ4979370.1"/>
    <property type="molecule type" value="Genomic_DNA"/>
</dbReference>
<name>A0A9Q0KZ93_9MAGN</name>
<reference evidence="1" key="1">
    <citation type="journal article" date="2023" name="Plant J.">
        <title>The genome of the king protea, Protea cynaroides.</title>
        <authorList>
            <person name="Chang J."/>
            <person name="Duong T.A."/>
            <person name="Schoeman C."/>
            <person name="Ma X."/>
            <person name="Roodt D."/>
            <person name="Barker N."/>
            <person name="Li Z."/>
            <person name="Van de Peer Y."/>
            <person name="Mizrachi E."/>
        </authorList>
    </citation>
    <scope>NUCLEOTIDE SEQUENCE</scope>
    <source>
        <tissue evidence="1">Young leaves</tissue>
    </source>
</reference>
<dbReference type="AlphaFoldDB" id="A0A9Q0KZ93"/>
<organism evidence="1 2">
    <name type="scientific">Protea cynaroides</name>
    <dbReference type="NCBI Taxonomy" id="273540"/>
    <lineage>
        <taxon>Eukaryota</taxon>
        <taxon>Viridiplantae</taxon>
        <taxon>Streptophyta</taxon>
        <taxon>Embryophyta</taxon>
        <taxon>Tracheophyta</taxon>
        <taxon>Spermatophyta</taxon>
        <taxon>Magnoliopsida</taxon>
        <taxon>Proteales</taxon>
        <taxon>Proteaceae</taxon>
        <taxon>Protea</taxon>
    </lineage>
</organism>
<keyword evidence="2" id="KW-1185">Reference proteome</keyword>
<gene>
    <name evidence="1" type="ORF">NE237_010150</name>
</gene>